<comment type="caution">
    <text evidence="1">The sequence shown here is derived from an EMBL/GenBank/DDBJ whole genome shotgun (WGS) entry which is preliminary data.</text>
</comment>
<protein>
    <submittedName>
        <fullName evidence="1">Uncharacterized protein</fullName>
    </submittedName>
</protein>
<dbReference type="EMBL" id="CM034396">
    <property type="protein sequence ID" value="KAJ0178240.1"/>
    <property type="molecule type" value="Genomic_DNA"/>
</dbReference>
<organism evidence="1 2">
    <name type="scientific">Dendrolimus kikuchii</name>
    <dbReference type="NCBI Taxonomy" id="765133"/>
    <lineage>
        <taxon>Eukaryota</taxon>
        <taxon>Metazoa</taxon>
        <taxon>Ecdysozoa</taxon>
        <taxon>Arthropoda</taxon>
        <taxon>Hexapoda</taxon>
        <taxon>Insecta</taxon>
        <taxon>Pterygota</taxon>
        <taxon>Neoptera</taxon>
        <taxon>Endopterygota</taxon>
        <taxon>Lepidoptera</taxon>
        <taxon>Glossata</taxon>
        <taxon>Ditrysia</taxon>
        <taxon>Bombycoidea</taxon>
        <taxon>Lasiocampidae</taxon>
        <taxon>Dendrolimus</taxon>
    </lineage>
</organism>
<sequence>MALAHDVDSVNRTQDIQVSEDVTFDSMLLCSKTLKGLKKSGFRYPSPIQLLGIPLGKCGFDLLLEAKSGTGKTAVFIIIALEKLDINKGLQTIVLAPTREIASQICDVFKQIGCGYKGLNVELVIGGLSVDEDMKKFSQTVHVLVASPGRLKHLIQISVIDISAVRLLIIDEADKLMEKSFIADINYIFSILPSQKQVIMSSATYSEDCKKLLSNYTKNVQHVCPDSNCILKGVIQKSTIVKSNVNIVKQTQYRFTELLKIISKKQFKQCLIFCNYQVRVTELHRMLAKEQWPVELLYSKQEQIDRLDALKTLQEYKCRILISTDLAARGIDASNVDLVINFEPPFEWQTYLHRIGRAGRFGSYGIAVTILSEGKEVIKFRNLLKAMKSSIIIQDFWTDEIFELDSNDTQTIDAINSFTENTAKAKTSNNYIYSVFWNMLTSENTKDMKTNIDSFDNLLNFYENSKEYGIQSFSDLVKSFDSIQENENQDNATYQTINVNSLPTEELLSIISSKTLVQSAFTNGNHYEQTAVISKKNGNQSSIKSSTNVVEHNNNESVGKDTGNKINVEEKWNYKESHYEDCTKLMINLGLPTSFSSKPRSDKNIHRGHNTNNGLNLSNSEPAQSHVPGIPNYKQHKTNVQKGNQCAMLGHSKDSKKSLPKTQTKARQRKSNWNIDNSKQSQKMNYEYYSLWYNQFKNHIKNIEIAFYLNEMSKS</sequence>
<reference evidence="1 2" key="1">
    <citation type="journal article" date="2021" name="Front. Genet.">
        <title>Chromosome-Level Genome Assembly Reveals Significant Gene Expansion in the Toll and IMD Signaling Pathways of Dendrolimus kikuchii.</title>
        <authorList>
            <person name="Zhou J."/>
            <person name="Wu P."/>
            <person name="Xiong Z."/>
            <person name="Liu N."/>
            <person name="Zhao N."/>
            <person name="Ji M."/>
            <person name="Qiu Y."/>
            <person name="Yang B."/>
        </authorList>
    </citation>
    <scope>NUCLEOTIDE SEQUENCE [LARGE SCALE GENOMIC DNA]</scope>
    <source>
        <strain evidence="1">Ann1</strain>
    </source>
</reference>
<evidence type="ECO:0000313" key="1">
    <source>
        <dbReference type="EMBL" id="KAJ0178240.1"/>
    </source>
</evidence>
<accession>A0ACC1D341</accession>
<keyword evidence="2" id="KW-1185">Reference proteome</keyword>
<dbReference type="Proteomes" id="UP000824533">
    <property type="component" value="Linkage Group LG10"/>
</dbReference>
<name>A0ACC1D341_9NEOP</name>
<proteinExistence type="predicted"/>
<gene>
    <name evidence="1" type="ORF">K1T71_006063</name>
</gene>
<evidence type="ECO:0000313" key="2">
    <source>
        <dbReference type="Proteomes" id="UP000824533"/>
    </source>
</evidence>